<name>A0A4S9CXT1_AURPU</name>
<dbReference type="Pfam" id="PF00501">
    <property type="entry name" value="AMP-binding"/>
    <property type="match status" value="1"/>
</dbReference>
<keyword evidence="2" id="KW-0436">Ligase</keyword>
<dbReference type="Pfam" id="PF13193">
    <property type="entry name" value="AMP-binding_C"/>
    <property type="match status" value="1"/>
</dbReference>
<dbReference type="InterPro" id="IPR000873">
    <property type="entry name" value="AMP-dep_synth/lig_dom"/>
</dbReference>
<protein>
    <submittedName>
        <fullName evidence="7">Acetyl-CoA synthetase-like protein</fullName>
    </submittedName>
</protein>
<dbReference type="SUPFAM" id="SSF56801">
    <property type="entry name" value="Acetyl-CoA synthetase-like"/>
    <property type="match status" value="1"/>
</dbReference>
<dbReference type="InterPro" id="IPR042099">
    <property type="entry name" value="ANL_N_sf"/>
</dbReference>
<gene>
    <name evidence="7" type="ORF">D6D13_04186</name>
</gene>
<dbReference type="PROSITE" id="PS00455">
    <property type="entry name" value="AMP_BINDING"/>
    <property type="match status" value="1"/>
</dbReference>
<dbReference type="GO" id="GO:0006631">
    <property type="term" value="P:fatty acid metabolic process"/>
    <property type="evidence" value="ECO:0007669"/>
    <property type="project" value="TreeGrafter"/>
</dbReference>
<dbReference type="Gene3D" id="3.40.50.12780">
    <property type="entry name" value="N-terminal domain of ligase-like"/>
    <property type="match status" value="1"/>
</dbReference>
<keyword evidence="4" id="KW-0067">ATP-binding</keyword>
<evidence type="ECO:0000256" key="2">
    <source>
        <dbReference type="ARBA" id="ARBA00022598"/>
    </source>
</evidence>
<dbReference type="AlphaFoldDB" id="A0A4S9CXT1"/>
<evidence type="ECO:0000259" key="6">
    <source>
        <dbReference type="Pfam" id="PF13193"/>
    </source>
</evidence>
<evidence type="ECO:0000313" key="7">
    <source>
        <dbReference type="EMBL" id="THX12345.1"/>
    </source>
</evidence>
<dbReference type="GO" id="GO:0031956">
    <property type="term" value="F:medium-chain fatty acid-CoA ligase activity"/>
    <property type="evidence" value="ECO:0007669"/>
    <property type="project" value="TreeGrafter"/>
</dbReference>
<dbReference type="Gene3D" id="3.30.300.30">
    <property type="match status" value="1"/>
</dbReference>
<evidence type="ECO:0000256" key="4">
    <source>
        <dbReference type="ARBA" id="ARBA00022840"/>
    </source>
</evidence>
<dbReference type="EMBL" id="QZAS01000012">
    <property type="protein sequence ID" value="THX12345.1"/>
    <property type="molecule type" value="Genomic_DNA"/>
</dbReference>
<keyword evidence="3" id="KW-0547">Nucleotide-binding</keyword>
<dbReference type="InterPro" id="IPR045851">
    <property type="entry name" value="AMP-bd_C_sf"/>
</dbReference>
<dbReference type="InterPro" id="IPR045310">
    <property type="entry name" value="Pcs60-like"/>
</dbReference>
<dbReference type="GO" id="GO:0005524">
    <property type="term" value="F:ATP binding"/>
    <property type="evidence" value="ECO:0007669"/>
    <property type="project" value="UniProtKB-KW"/>
</dbReference>
<reference evidence="7" key="1">
    <citation type="submission" date="2018-10" db="EMBL/GenBank/DDBJ databases">
        <title>Fifty Aureobasidium pullulans genomes reveal a recombining polyextremotolerant generalist.</title>
        <authorList>
            <person name="Gostincar C."/>
            <person name="Turk M."/>
            <person name="Zajc J."/>
            <person name="Gunde-Cimerman N."/>
        </authorList>
    </citation>
    <scope>NUCLEOTIDE SEQUENCE [LARGE SCALE GENOMIC DNA]</scope>
    <source>
        <strain evidence="7">EXF-10085</strain>
    </source>
</reference>
<organism evidence="7">
    <name type="scientific">Aureobasidium pullulans</name>
    <name type="common">Black yeast</name>
    <name type="synonym">Pullularia pullulans</name>
    <dbReference type="NCBI Taxonomy" id="5580"/>
    <lineage>
        <taxon>Eukaryota</taxon>
        <taxon>Fungi</taxon>
        <taxon>Dikarya</taxon>
        <taxon>Ascomycota</taxon>
        <taxon>Pezizomycotina</taxon>
        <taxon>Dothideomycetes</taxon>
        <taxon>Dothideomycetidae</taxon>
        <taxon>Dothideales</taxon>
        <taxon>Saccotheciaceae</taxon>
        <taxon>Aureobasidium</taxon>
    </lineage>
</organism>
<evidence type="ECO:0000259" key="5">
    <source>
        <dbReference type="Pfam" id="PF00501"/>
    </source>
</evidence>
<dbReference type="CDD" id="cd05926">
    <property type="entry name" value="FACL_fum10p_like"/>
    <property type="match status" value="1"/>
</dbReference>
<feature type="domain" description="AMP-dependent synthetase/ligase" evidence="5">
    <location>
        <begin position="20"/>
        <end position="375"/>
    </location>
</feature>
<proteinExistence type="inferred from homology"/>
<comment type="caution">
    <text evidence="7">The sequence shown here is derived from an EMBL/GenBank/DDBJ whole genome shotgun (WGS) entry which is preliminary data.</text>
</comment>
<dbReference type="InterPro" id="IPR020845">
    <property type="entry name" value="AMP-binding_CS"/>
</dbReference>
<dbReference type="PANTHER" id="PTHR43201">
    <property type="entry name" value="ACYL-COA SYNTHETASE"/>
    <property type="match status" value="1"/>
</dbReference>
<evidence type="ECO:0000256" key="1">
    <source>
        <dbReference type="ARBA" id="ARBA00006432"/>
    </source>
</evidence>
<feature type="domain" description="AMP-binding enzyme C-terminal" evidence="6">
    <location>
        <begin position="429"/>
        <end position="505"/>
    </location>
</feature>
<accession>A0A4S9CXT1</accession>
<dbReference type="PANTHER" id="PTHR43201:SF5">
    <property type="entry name" value="MEDIUM-CHAIN ACYL-COA LIGASE ACSF2, MITOCHONDRIAL"/>
    <property type="match status" value="1"/>
</dbReference>
<evidence type="ECO:0000256" key="3">
    <source>
        <dbReference type="ARBA" id="ARBA00022741"/>
    </source>
</evidence>
<sequence>MVQSKFLTLECCTASVSDVPAIIAVSSKSVLTLTHNVLRTAVSSFQTKLSVAGITTGDTVAACLPNSAEFVVAFLGTVLQRAVSAPLNPAYKQEEFEFYLEDLKPKLVLVPRGAIFQDFHIIRAARRVGVPMAEVFWAPDGATLLLELTEKALPQRIASVQKPQSSDIALVLHTSGTTGRPKAHNVPLTHGNLCRTIVNIQHTYDLSPADRTMLVMPLFHVHGILASLLSPLSSGGSAVIPLRFSVSTFWDDFITHEANWYSAVPTIHQLLEKSPRPRVMPHIRFVRSCSSPLAPAMHAKLEAMMNAPVLEAYAITEASHQMTSNELPPGLRKAGSVGKPQGVDMIIANENGQAGAQGSIGEVCVRGANVTENYLSVAGIPIEKSRSFFADDSFRTGDQGYLDADGFLFLTGRIKELINKGGEKISPVEIDNFFMQHASVGEAVSFGIDDELYGQNVAVAIELRQNSPEVSPEELTYWFAERAAKFKIPKQVHIVSSIPKTATGKVQRRFVAQSIMEQSEKKAKKGQV</sequence>
<dbReference type="InterPro" id="IPR025110">
    <property type="entry name" value="AMP-bd_C"/>
</dbReference>
<comment type="similarity">
    <text evidence="1">Belongs to the ATP-dependent AMP-binding enzyme family.</text>
</comment>